<comment type="caution">
    <text evidence="2">The sequence shown here is derived from an EMBL/GenBank/DDBJ whole genome shotgun (WGS) entry which is preliminary data.</text>
</comment>
<evidence type="ECO:0000313" key="2">
    <source>
        <dbReference type="EMBL" id="KAF2205327.1"/>
    </source>
</evidence>
<feature type="region of interest" description="Disordered" evidence="1">
    <location>
        <begin position="20"/>
        <end position="48"/>
    </location>
</feature>
<proteinExistence type="predicted"/>
<name>A0A9P4MWP0_9PLEO</name>
<organism evidence="2 3">
    <name type="scientific">Delitschia confertaspora ATCC 74209</name>
    <dbReference type="NCBI Taxonomy" id="1513339"/>
    <lineage>
        <taxon>Eukaryota</taxon>
        <taxon>Fungi</taxon>
        <taxon>Dikarya</taxon>
        <taxon>Ascomycota</taxon>
        <taxon>Pezizomycotina</taxon>
        <taxon>Dothideomycetes</taxon>
        <taxon>Pleosporomycetidae</taxon>
        <taxon>Pleosporales</taxon>
        <taxon>Delitschiaceae</taxon>
        <taxon>Delitschia</taxon>
    </lineage>
</organism>
<dbReference type="Proteomes" id="UP000799536">
    <property type="component" value="Unassembled WGS sequence"/>
</dbReference>
<protein>
    <submittedName>
        <fullName evidence="2">Uncharacterized protein</fullName>
    </submittedName>
</protein>
<feature type="compositionally biased region" description="Pro residues" evidence="1">
    <location>
        <begin position="33"/>
        <end position="42"/>
    </location>
</feature>
<feature type="compositionally biased region" description="Low complexity" evidence="1">
    <location>
        <begin position="22"/>
        <end position="32"/>
    </location>
</feature>
<evidence type="ECO:0000256" key="1">
    <source>
        <dbReference type="SAM" id="MobiDB-lite"/>
    </source>
</evidence>
<evidence type="ECO:0000313" key="3">
    <source>
        <dbReference type="Proteomes" id="UP000799536"/>
    </source>
</evidence>
<dbReference type="EMBL" id="ML993858">
    <property type="protein sequence ID" value="KAF2205327.1"/>
    <property type="molecule type" value="Genomic_DNA"/>
</dbReference>
<keyword evidence="3" id="KW-1185">Reference proteome</keyword>
<dbReference type="AlphaFoldDB" id="A0A9P4MWP0"/>
<gene>
    <name evidence="2" type="ORF">GQ43DRAFT_36256</name>
</gene>
<accession>A0A9P4MWP0</accession>
<sequence>MTRIYVNQRTITYNSSLHRDISSTSPVSLSPRLLPPLRPGGSPPESRTVKVCAPGAEEGGGVGLFFATTIRSWDVGSKCAGELEVDSIEYGAYAAAVGGGISG</sequence>
<dbReference type="OrthoDB" id="9970474at2759"/>
<reference evidence="2" key="1">
    <citation type="journal article" date="2020" name="Stud. Mycol.">
        <title>101 Dothideomycetes genomes: a test case for predicting lifestyles and emergence of pathogens.</title>
        <authorList>
            <person name="Haridas S."/>
            <person name="Albert R."/>
            <person name="Binder M."/>
            <person name="Bloem J."/>
            <person name="Labutti K."/>
            <person name="Salamov A."/>
            <person name="Andreopoulos B."/>
            <person name="Baker S."/>
            <person name="Barry K."/>
            <person name="Bills G."/>
            <person name="Bluhm B."/>
            <person name="Cannon C."/>
            <person name="Castanera R."/>
            <person name="Culley D."/>
            <person name="Daum C."/>
            <person name="Ezra D."/>
            <person name="Gonzalez J."/>
            <person name="Henrissat B."/>
            <person name="Kuo A."/>
            <person name="Liang C."/>
            <person name="Lipzen A."/>
            <person name="Lutzoni F."/>
            <person name="Magnuson J."/>
            <person name="Mondo S."/>
            <person name="Nolan M."/>
            <person name="Ohm R."/>
            <person name="Pangilinan J."/>
            <person name="Park H.-J."/>
            <person name="Ramirez L."/>
            <person name="Alfaro M."/>
            <person name="Sun H."/>
            <person name="Tritt A."/>
            <person name="Yoshinaga Y."/>
            <person name="Zwiers L.-H."/>
            <person name="Turgeon B."/>
            <person name="Goodwin S."/>
            <person name="Spatafora J."/>
            <person name="Crous P."/>
            <person name="Grigoriev I."/>
        </authorList>
    </citation>
    <scope>NUCLEOTIDE SEQUENCE</scope>
    <source>
        <strain evidence="2">ATCC 74209</strain>
    </source>
</reference>